<protein>
    <recommendedName>
        <fullName evidence="4">DUF2092 domain-containing protein</fullName>
    </recommendedName>
</protein>
<keyword evidence="1" id="KW-0732">Signal</keyword>
<proteinExistence type="predicted"/>
<organism evidence="2 3">
    <name type="scientific">Candidatus Acidiferrum panamense</name>
    <dbReference type="NCBI Taxonomy" id="2741543"/>
    <lineage>
        <taxon>Bacteria</taxon>
        <taxon>Pseudomonadati</taxon>
        <taxon>Acidobacteriota</taxon>
        <taxon>Terriglobia</taxon>
        <taxon>Candidatus Acidiferrales</taxon>
        <taxon>Candidatus Acidiferrum</taxon>
    </lineage>
</organism>
<comment type="caution">
    <text evidence="2">The sequence shown here is derived from an EMBL/GenBank/DDBJ whole genome shotgun (WGS) entry which is preliminary data.</text>
</comment>
<accession>A0A7V8NS54</accession>
<evidence type="ECO:0000313" key="3">
    <source>
        <dbReference type="Proteomes" id="UP000567293"/>
    </source>
</evidence>
<feature type="chain" id="PRO_5031138300" description="DUF2092 domain-containing protein" evidence="1">
    <location>
        <begin position="45"/>
        <end position="298"/>
    </location>
</feature>
<dbReference type="AlphaFoldDB" id="A0A7V8NS54"/>
<gene>
    <name evidence="2" type="ORF">HRJ53_15610</name>
</gene>
<dbReference type="Proteomes" id="UP000567293">
    <property type="component" value="Unassembled WGS sequence"/>
</dbReference>
<evidence type="ECO:0000313" key="2">
    <source>
        <dbReference type="EMBL" id="MBA0086406.1"/>
    </source>
</evidence>
<dbReference type="EMBL" id="JACDQQ010001497">
    <property type="protein sequence ID" value="MBA0086406.1"/>
    <property type="molecule type" value="Genomic_DNA"/>
</dbReference>
<evidence type="ECO:0008006" key="4">
    <source>
        <dbReference type="Google" id="ProtNLM"/>
    </source>
</evidence>
<feature type="signal peptide" evidence="1">
    <location>
        <begin position="1"/>
        <end position="44"/>
    </location>
</feature>
<evidence type="ECO:0000256" key="1">
    <source>
        <dbReference type="SAM" id="SignalP"/>
    </source>
</evidence>
<sequence length="298" mass="33129">MRDLRSETMLGCFTGFWRGKRNFRPLALASVLFLCPVLCPAAYAQALASEPPAPPAAKPVSPEMEALERARQSVDKFFEQATNVVCTENVSQGIVGRNGKVDYREDSIFDYQLQTNANSGSLKLVESRDTRKAAFRDSSRTLLITNGFTAMLLIMHPNYESSYTFAAAGQEGVDGVTYDKIDFKFVAGAASPAALQLRGHNYPLPLSGTIWIEPQSGAVAKLVATLDSSLSDLGLTGMRSEIHYALVRFHDPDESYWMPISAVIDVETPRQHWRNIHRFTGYKRFRATIRVEDLEAKP</sequence>
<keyword evidence="3" id="KW-1185">Reference proteome</keyword>
<reference evidence="2" key="1">
    <citation type="submission" date="2020-06" db="EMBL/GenBank/DDBJ databases">
        <title>Legume-microbial interactions unlock mineral nutrients during tropical forest succession.</title>
        <authorList>
            <person name="Epihov D.Z."/>
        </authorList>
    </citation>
    <scope>NUCLEOTIDE SEQUENCE [LARGE SCALE GENOMIC DNA]</scope>
    <source>
        <strain evidence="2">Pan2503</strain>
    </source>
</reference>
<name>A0A7V8NS54_9BACT</name>